<organism evidence="7 8">
    <name type="scientific">Pigmentiphaga aceris</name>
    <dbReference type="NCBI Taxonomy" id="1940612"/>
    <lineage>
        <taxon>Bacteria</taxon>
        <taxon>Pseudomonadati</taxon>
        <taxon>Pseudomonadota</taxon>
        <taxon>Betaproteobacteria</taxon>
        <taxon>Burkholderiales</taxon>
        <taxon>Alcaligenaceae</taxon>
        <taxon>Pigmentiphaga</taxon>
    </lineage>
</organism>
<dbReference type="Gene3D" id="3.30.70.2190">
    <property type="match status" value="1"/>
</dbReference>
<dbReference type="Pfam" id="PF02913">
    <property type="entry name" value="FAD-oxidase_C"/>
    <property type="match status" value="1"/>
</dbReference>
<dbReference type="Pfam" id="PF01565">
    <property type="entry name" value="FAD_binding_4"/>
    <property type="match status" value="1"/>
</dbReference>
<dbReference type="SUPFAM" id="SSF56176">
    <property type="entry name" value="FAD-binding/transporter-associated domain-like"/>
    <property type="match status" value="1"/>
</dbReference>
<dbReference type="KEGG" id="pacr:FXN63_01970"/>
<feature type="domain" description="FAD-binding PCMH-type" evidence="6">
    <location>
        <begin position="38"/>
        <end position="219"/>
    </location>
</feature>
<dbReference type="SUPFAM" id="SSF55103">
    <property type="entry name" value="FAD-linked oxidases, C-terminal domain"/>
    <property type="match status" value="1"/>
</dbReference>
<dbReference type="InterPro" id="IPR016171">
    <property type="entry name" value="Vanillyl_alc_oxidase_C-sub2"/>
</dbReference>
<gene>
    <name evidence="7" type="ORF">FXN63_01970</name>
</gene>
<keyword evidence="4" id="KW-0274">FAD</keyword>
<accession>A0A5C0AT11</accession>
<dbReference type="InterPro" id="IPR006094">
    <property type="entry name" value="Oxid_FAD_bind_N"/>
</dbReference>
<dbReference type="GO" id="GO:0071949">
    <property type="term" value="F:FAD binding"/>
    <property type="evidence" value="ECO:0007669"/>
    <property type="project" value="InterPro"/>
</dbReference>
<dbReference type="EMBL" id="CP043046">
    <property type="protein sequence ID" value="QEI04746.1"/>
    <property type="molecule type" value="Genomic_DNA"/>
</dbReference>
<dbReference type="Gene3D" id="3.30.43.10">
    <property type="entry name" value="Uridine Diphospho-n-acetylenolpyruvylglucosamine Reductase, domain 2"/>
    <property type="match status" value="1"/>
</dbReference>
<dbReference type="InterPro" id="IPR016169">
    <property type="entry name" value="FAD-bd_PCMH_sub2"/>
</dbReference>
<evidence type="ECO:0000313" key="8">
    <source>
        <dbReference type="Proteomes" id="UP000325161"/>
    </source>
</evidence>
<dbReference type="InterPro" id="IPR016164">
    <property type="entry name" value="FAD-linked_Oxase-like_C"/>
</dbReference>
<protein>
    <submittedName>
        <fullName evidence="7">FAD-binding oxidoreductase</fullName>
    </submittedName>
</protein>
<dbReference type="Gene3D" id="3.30.70.2740">
    <property type="match status" value="1"/>
</dbReference>
<dbReference type="FunFam" id="1.10.45.10:FF:000001">
    <property type="entry name" value="D-lactate dehydrogenase mitochondrial"/>
    <property type="match status" value="1"/>
</dbReference>
<dbReference type="InterPro" id="IPR036318">
    <property type="entry name" value="FAD-bd_PCMH-like_sf"/>
</dbReference>
<dbReference type="Gene3D" id="3.30.465.10">
    <property type="match status" value="1"/>
</dbReference>
<keyword evidence="3" id="KW-0285">Flavoprotein</keyword>
<dbReference type="GO" id="GO:0022904">
    <property type="term" value="P:respiratory electron transport chain"/>
    <property type="evidence" value="ECO:0007669"/>
    <property type="project" value="TreeGrafter"/>
</dbReference>
<dbReference type="InterPro" id="IPR016166">
    <property type="entry name" value="FAD-bd_PCMH"/>
</dbReference>
<sequence>MKQQQEVVAAMRGLVGDTDVVDTAADMQAYVADWWGRNAGVAACVVFPRSTEAVSKVLAWCNEHDVSVFPQGGNTSVCGGAIPDQQGCSIVLNLLRMNRIRDINPRDNAMTVDGGCVLGVIHEAALSVERIFPLSLGAEGSCQIGGNLSTNAGGTNVLRYGNTRDLVLGVEVVLPDGTIWNGLRTLRKNNSGYDMKHLFMGAEGTLGVITGASLKLFPKPRTVVTALLGLATVEAAVDEGLRLQGAFPGTLDGLEIISRSEMEIVLAHAHGTRDPLAQPANWYVLVELATPQANDDTLSEKLMTVLTPSLESGAIEDAIVASSEKQRQDIWKIRHAVTECNRHEGMGLSHDIAVPIHRIPDFIAQAEATVKREFPIARQVVVGHMGDGNLHYITMIPHDVWAGIEDKPAYARRVAHALYDIAASMGGTFSAEHGIGSAHVAEMSKYKDPVELAMMRQVKGLFDPKGIMNPGRVLPAA</sequence>
<comment type="similarity">
    <text evidence="2">Belongs to the FAD-binding oxidoreductase/transferase type 4 family.</text>
</comment>
<keyword evidence="8" id="KW-1185">Reference proteome</keyword>
<keyword evidence="5" id="KW-0560">Oxidoreductase</keyword>
<dbReference type="PROSITE" id="PS51387">
    <property type="entry name" value="FAD_PCMH"/>
    <property type="match status" value="1"/>
</dbReference>
<dbReference type="InterPro" id="IPR004113">
    <property type="entry name" value="FAD-bd_oxidored_4_C"/>
</dbReference>
<comment type="cofactor">
    <cofactor evidence="1">
        <name>FAD</name>
        <dbReference type="ChEBI" id="CHEBI:57692"/>
    </cofactor>
</comment>
<name>A0A5C0AT11_9BURK</name>
<evidence type="ECO:0000313" key="7">
    <source>
        <dbReference type="EMBL" id="QEI04746.1"/>
    </source>
</evidence>
<dbReference type="OrthoDB" id="8522822at2"/>
<proteinExistence type="inferred from homology"/>
<evidence type="ECO:0000256" key="5">
    <source>
        <dbReference type="ARBA" id="ARBA00023002"/>
    </source>
</evidence>
<dbReference type="GO" id="GO:0016491">
    <property type="term" value="F:oxidoreductase activity"/>
    <property type="evidence" value="ECO:0007669"/>
    <property type="project" value="UniProtKB-KW"/>
</dbReference>
<dbReference type="AlphaFoldDB" id="A0A5C0AT11"/>
<evidence type="ECO:0000256" key="2">
    <source>
        <dbReference type="ARBA" id="ARBA00008000"/>
    </source>
</evidence>
<dbReference type="InterPro" id="IPR016167">
    <property type="entry name" value="FAD-bd_PCMH_sub1"/>
</dbReference>
<dbReference type="RefSeq" id="WP_148812347.1">
    <property type="nucleotide sequence ID" value="NZ_CP043046.1"/>
</dbReference>
<evidence type="ECO:0000256" key="1">
    <source>
        <dbReference type="ARBA" id="ARBA00001974"/>
    </source>
</evidence>
<evidence type="ECO:0000256" key="3">
    <source>
        <dbReference type="ARBA" id="ARBA00022630"/>
    </source>
</evidence>
<dbReference type="Proteomes" id="UP000325161">
    <property type="component" value="Chromosome"/>
</dbReference>
<dbReference type="PANTHER" id="PTHR43716:SF2">
    <property type="entry name" value="BLL6224 PROTEIN"/>
    <property type="match status" value="1"/>
</dbReference>
<dbReference type="FunFam" id="3.30.70.2740:FF:000001">
    <property type="entry name" value="D-lactate dehydrogenase mitochondrial"/>
    <property type="match status" value="1"/>
</dbReference>
<evidence type="ECO:0000259" key="6">
    <source>
        <dbReference type="PROSITE" id="PS51387"/>
    </source>
</evidence>
<dbReference type="InterPro" id="IPR051264">
    <property type="entry name" value="FAD-oxidored/transferase_4"/>
</dbReference>
<reference evidence="7 8" key="1">
    <citation type="submission" date="2019-08" db="EMBL/GenBank/DDBJ databases">
        <title>Amphibian skin-associated Pigmentiphaga: genome sequence and occurrence across geography and hosts.</title>
        <authorList>
            <person name="Bletz M.C."/>
            <person name="Bunk B."/>
            <person name="Sproeer C."/>
            <person name="Biwer P."/>
            <person name="Reiter S."/>
            <person name="Rabemananjara F.C.E."/>
            <person name="Schulz S."/>
            <person name="Overmann J."/>
            <person name="Vences M."/>
        </authorList>
    </citation>
    <scope>NUCLEOTIDE SEQUENCE [LARGE SCALE GENOMIC DNA]</scope>
    <source>
        <strain evidence="7 8">Mada1488</strain>
    </source>
</reference>
<dbReference type="Gene3D" id="1.10.45.10">
    <property type="entry name" value="Vanillyl-alcohol Oxidase, Chain A, domain 4"/>
    <property type="match status" value="1"/>
</dbReference>
<dbReference type="PANTHER" id="PTHR43716">
    <property type="entry name" value="D-2-HYDROXYGLUTARATE DEHYDROGENASE, MITOCHONDRIAL"/>
    <property type="match status" value="1"/>
</dbReference>
<evidence type="ECO:0000256" key="4">
    <source>
        <dbReference type="ARBA" id="ARBA00022827"/>
    </source>
</evidence>